<gene>
    <name evidence="1" type="ORF">BDN72DRAFT_946838</name>
</gene>
<reference evidence="1 2" key="1">
    <citation type="journal article" date="2019" name="Nat. Ecol. Evol.">
        <title>Megaphylogeny resolves global patterns of mushroom evolution.</title>
        <authorList>
            <person name="Varga T."/>
            <person name="Krizsan K."/>
            <person name="Foldi C."/>
            <person name="Dima B."/>
            <person name="Sanchez-Garcia M."/>
            <person name="Sanchez-Ramirez S."/>
            <person name="Szollosi G.J."/>
            <person name="Szarkandi J.G."/>
            <person name="Papp V."/>
            <person name="Albert L."/>
            <person name="Andreopoulos W."/>
            <person name="Angelini C."/>
            <person name="Antonin V."/>
            <person name="Barry K.W."/>
            <person name="Bougher N.L."/>
            <person name="Buchanan P."/>
            <person name="Buyck B."/>
            <person name="Bense V."/>
            <person name="Catcheside P."/>
            <person name="Chovatia M."/>
            <person name="Cooper J."/>
            <person name="Damon W."/>
            <person name="Desjardin D."/>
            <person name="Finy P."/>
            <person name="Geml J."/>
            <person name="Haridas S."/>
            <person name="Hughes K."/>
            <person name="Justo A."/>
            <person name="Karasinski D."/>
            <person name="Kautmanova I."/>
            <person name="Kiss B."/>
            <person name="Kocsube S."/>
            <person name="Kotiranta H."/>
            <person name="LaButti K.M."/>
            <person name="Lechner B.E."/>
            <person name="Liimatainen K."/>
            <person name="Lipzen A."/>
            <person name="Lukacs Z."/>
            <person name="Mihaltcheva S."/>
            <person name="Morgado L.N."/>
            <person name="Niskanen T."/>
            <person name="Noordeloos M.E."/>
            <person name="Ohm R.A."/>
            <person name="Ortiz-Santana B."/>
            <person name="Ovrebo C."/>
            <person name="Racz N."/>
            <person name="Riley R."/>
            <person name="Savchenko A."/>
            <person name="Shiryaev A."/>
            <person name="Soop K."/>
            <person name="Spirin V."/>
            <person name="Szebenyi C."/>
            <person name="Tomsovsky M."/>
            <person name="Tulloss R.E."/>
            <person name="Uehling J."/>
            <person name="Grigoriev I.V."/>
            <person name="Vagvolgyi C."/>
            <person name="Papp T."/>
            <person name="Martin F.M."/>
            <person name="Miettinen O."/>
            <person name="Hibbett D.S."/>
            <person name="Nagy L.G."/>
        </authorList>
    </citation>
    <scope>NUCLEOTIDE SEQUENCE [LARGE SCALE GENOMIC DNA]</scope>
    <source>
        <strain evidence="1 2">NL-1719</strain>
    </source>
</reference>
<protein>
    <submittedName>
        <fullName evidence="1">Short-chain dehydrogenase/reductase SDR</fullName>
    </submittedName>
</protein>
<evidence type="ECO:0000313" key="1">
    <source>
        <dbReference type="EMBL" id="TFK74762.1"/>
    </source>
</evidence>
<dbReference type="EMBL" id="ML208266">
    <property type="protein sequence ID" value="TFK74762.1"/>
    <property type="molecule type" value="Genomic_DNA"/>
</dbReference>
<feature type="non-terminal residue" evidence="1">
    <location>
        <position position="1"/>
    </location>
</feature>
<proteinExistence type="predicted"/>
<keyword evidence="2" id="KW-1185">Reference proteome</keyword>
<dbReference type="Proteomes" id="UP000308600">
    <property type="component" value="Unassembled WGS sequence"/>
</dbReference>
<name>A0ACD3BB05_9AGAR</name>
<organism evidence="1 2">
    <name type="scientific">Pluteus cervinus</name>
    <dbReference type="NCBI Taxonomy" id="181527"/>
    <lineage>
        <taxon>Eukaryota</taxon>
        <taxon>Fungi</taxon>
        <taxon>Dikarya</taxon>
        <taxon>Basidiomycota</taxon>
        <taxon>Agaricomycotina</taxon>
        <taxon>Agaricomycetes</taxon>
        <taxon>Agaricomycetidae</taxon>
        <taxon>Agaricales</taxon>
        <taxon>Pluteineae</taxon>
        <taxon>Pluteaceae</taxon>
        <taxon>Pluteus</taxon>
    </lineage>
</organism>
<sequence length="239" mass="25553">TSGIGRSTAISLSKVGWNVVITARREAALEETRSLCANPDGGCLVVPGELTDEEFVIGLFDKATERFGRLDLLFNNAGMVSRAAPIEDLTLSDFQRVIDVNLTAPFLCTRQAFRVFKAQTPQGGRIINNGSISAQIPRPNSFPYTASKHAINGLTKCTALDGRAYDITCTQIDIGGTNTQMGAPLANGALQPDGRIVQEPIIDVQYIADAVVHVASLPLEVMVLDLTILPTKAPFVGRG</sequence>
<accession>A0ACD3BB05</accession>
<evidence type="ECO:0000313" key="2">
    <source>
        <dbReference type="Proteomes" id="UP000308600"/>
    </source>
</evidence>